<evidence type="ECO:0000313" key="3">
    <source>
        <dbReference type="Proteomes" id="UP000887565"/>
    </source>
</evidence>
<name>A0A915KK79_ROMCU</name>
<proteinExistence type="predicted"/>
<feature type="compositionally biased region" description="Basic and acidic residues" evidence="1">
    <location>
        <begin position="77"/>
        <end position="86"/>
    </location>
</feature>
<feature type="region of interest" description="Disordered" evidence="1">
    <location>
        <begin position="57"/>
        <end position="92"/>
    </location>
</feature>
<dbReference type="WBParaSite" id="nRc.2.0.1.t38254-RA">
    <property type="protein sequence ID" value="nRc.2.0.1.t38254-RA"/>
    <property type="gene ID" value="nRc.2.0.1.g38254"/>
</dbReference>
<dbReference type="SMART" id="SM01137">
    <property type="entry name" value="DMAP_binding"/>
    <property type="match status" value="1"/>
</dbReference>
<dbReference type="Proteomes" id="UP000887565">
    <property type="component" value="Unplaced"/>
</dbReference>
<protein>
    <submittedName>
        <fullName evidence="4">DMAP1-binding domain-containing protein</fullName>
    </submittedName>
</protein>
<organism evidence="3 4">
    <name type="scientific">Romanomermis culicivorax</name>
    <name type="common">Nematode worm</name>
    <dbReference type="NCBI Taxonomy" id="13658"/>
    <lineage>
        <taxon>Eukaryota</taxon>
        <taxon>Metazoa</taxon>
        <taxon>Ecdysozoa</taxon>
        <taxon>Nematoda</taxon>
        <taxon>Enoplea</taxon>
        <taxon>Dorylaimia</taxon>
        <taxon>Mermithida</taxon>
        <taxon>Mermithoidea</taxon>
        <taxon>Mermithidae</taxon>
        <taxon>Romanomermis</taxon>
    </lineage>
</organism>
<dbReference type="PROSITE" id="PS51912">
    <property type="entry name" value="DMAP1_BIND"/>
    <property type="match status" value="1"/>
</dbReference>
<keyword evidence="3" id="KW-1185">Reference proteome</keyword>
<dbReference type="InterPro" id="IPR010506">
    <property type="entry name" value="DMAP1-bd"/>
</dbReference>
<evidence type="ECO:0000256" key="1">
    <source>
        <dbReference type="SAM" id="MobiDB-lite"/>
    </source>
</evidence>
<sequence>MSTDVDLNVKLPDEILRRIAELDLELAEGDITQKGYEKKKIQLLAPFVPTKNASQLQALKTQASPGTRATRRHQRRATRDENRYHSGETPPDFLLLMGLGPYS</sequence>
<reference evidence="4" key="1">
    <citation type="submission" date="2022-11" db="UniProtKB">
        <authorList>
            <consortium name="WormBaseParasite"/>
        </authorList>
    </citation>
    <scope>IDENTIFICATION</scope>
</reference>
<dbReference type="Pfam" id="PF06464">
    <property type="entry name" value="DMAP_binding"/>
    <property type="match status" value="1"/>
</dbReference>
<evidence type="ECO:0000313" key="4">
    <source>
        <dbReference type="WBParaSite" id="nRc.2.0.1.t38254-RA"/>
    </source>
</evidence>
<accession>A0A915KK79</accession>
<feature type="domain" description="DMAP1-binding" evidence="2">
    <location>
        <begin position="7"/>
        <end position="103"/>
    </location>
</feature>
<dbReference type="AlphaFoldDB" id="A0A915KK79"/>
<evidence type="ECO:0000259" key="2">
    <source>
        <dbReference type="PROSITE" id="PS51912"/>
    </source>
</evidence>